<dbReference type="SUPFAM" id="SSF53335">
    <property type="entry name" value="S-adenosyl-L-methionine-dependent methyltransferases"/>
    <property type="match status" value="1"/>
</dbReference>
<dbReference type="PANTHER" id="PTHR43861">
    <property type="entry name" value="TRANS-ACONITATE 2-METHYLTRANSFERASE-RELATED"/>
    <property type="match status" value="1"/>
</dbReference>
<reference evidence="4" key="1">
    <citation type="journal article" date="2020" name="Nature">
        <title>Giant virus diversity and host interactions through global metagenomics.</title>
        <authorList>
            <person name="Schulz F."/>
            <person name="Roux S."/>
            <person name="Paez-Espino D."/>
            <person name="Jungbluth S."/>
            <person name="Walsh D.A."/>
            <person name="Denef V.J."/>
            <person name="McMahon K.D."/>
            <person name="Konstantinidis K.T."/>
            <person name="Eloe-Fadrosh E.A."/>
            <person name="Kyrpides N.C."/>
            <person name="Woyke T."/>
        </authorList>
    </citation>
    <scope>NUCLEOTIDE SEQUENCE</scope>
    <source>
        <strain evidence="4">GVMAG-M-3300023184-178</strain>
    </source>
</reference>
<dbReference type="InterPro" id="IPR041698">
    <property type="entry name" value="Methyltransf_25"/>
</dbReference>
<evidence type="ECO:0000259" key="3">
    <source>
        <dbReference type="Pfam" id="PF13649"/>
    </source>
</evidence>
<keyword evidence="2" id="KW-0808">Transferase</keyword>
<dbReference type="EMBL" id="MN740028">
    <property type="protein sequence ID" value="QHT84875.1"/>
    <property type="molecule type" value="Genomic_DNA"/>
</dbReference>
<dbReference type="GO" id="GO:0032259">
    <property type="term" value="P:methylation"/>
    <property type="evidence" value="ECO:0007669"/>
    <property type="project" value="UniProtKB-KW"/>
</dbReference>
<dbReference type="Gene3D" id="3.40.50.150">
    <property type="entry name" value="Vaccinia Virus protein VP39"/>
    <property type="match status" value="1"/>
</dbReference>
<dbReference type="AlphaFoldDB" id="A0A6C0HXM2"/>
<evidence type="ECO:0000313" key="4">
    <source>
        <dbReference type="EMBL" id="QHT84875.1"/>
    </source>
</evidence>
<accession>A0A6C0HXM2</accession>
<dbReference type="InterPro" id="IPR029063">
    <property type="entry name" value="SAM-dependent_MTases_sf"/>
</dbReference>
<dbReference type="CDD" id="cd02440">
    <property type="entry name" value="AdoMet_MTases"/>
    <property type="match status" value="1"/>
</dbReference>
<feature type="domain" description="Methyltransferase" evidence="3">
    <location>
        <begin position="103"/>
        <end position="193"/>
    </location>
</feature>
<name>A0A6C0HXM2_9ZZZZ</name>
<evidence type="ECO:0000256" key="2">
    <source>
        <dbReference type="ARBA" id="ARBA00022679"/>
    </source>
</evidence>
<sequence length="317" mass="36201">MSMKNISKTIKSTIHSITQLYYKSSNWAKVLIIVVLLLIVITITKTQKEGYETQDNFDFKSGDAVYDDFYATIYDHLVYNNILDDYVVTELVNRTHPSSESIILDIGSGTGNIVAALASKGLHVTGVDSSEAMITKAKANYPNYDFEQGDVTRAQLFNHDSFTHILCLYFTLYYMPDKSVFFKNCMNWLMPGGFLVVHIVDREQFDPIIPPANPLITLTPQRYASKRITTSKVTFDDFVYQSDFQLDKNSDSAKFVEKFSNKKSGKTFRKQEHQMYMEGEPAILAIAQSIGFIIQGKIDLIKAGYEYNYLYIFQKPE</sequence>
<keyword evidence="1" id="KW-0489">Methyltransferase</keyword>
<dbReference type="PANTHER" id="PTHR43861:SF1">
    <property type="entry name" value="TRANS-ACONITATE 2-METHYLTRANSFERASE"/>
    <property type="match status" value="1"/>
</dbReference>
<evidence type="ECO:0000256" key="1">
    <source>
        <dbReference type="ARBA" id="ARBA00022603"/>
    </source>
</evidence>
<dbReference type="GO" id="GO:0008168">
    <property type="term" value="F:methyltransferase activity"/>
    <property type="evidence" value="ECO:0007669"/>
    <property type="project" value="UniProtKB-KW"/>
</dbReference>
<proteinExistence type="predicted"/>
<organism evidence="4">
    <name type="scientific">viral metagenome</name>
    <dbReference type="NCBI Taxonomy" id="1070528"/>
    <lineage>
        <taxon>unclassified sequences</taxon>
        <taxon>metagenomes</taxon>
        <taxon>organismal metagenomes</taxon>
    </lineage>
</organism>
<protein>
    <recommendedName>
        <fullName evidence="3">Methyltransferase domain-containing protein</fullName>
    </recommendedName>
</protein>
<dbReference type="Pfam" id="PF13649">
    <property type="entry name" value="Methyltransf_25"/>
    <property type="match status" value="1"/>
</dbReference>